<dbReference type="PANTHER" id="PTHR12225:SF0">
    <property type="entry name" value="PROTEASOMAL UBIQUITIN RECEPTOR ADRM1"/>
    <property type="match status" value="1"/>
</dbReference>
<dbReference type="GO" id="GO:0070628">
    <property type="term" value="F:proteasome binding"/>
    <property type="evidence" value="ECO:0007669"/>
    <property type="project" value="TreeGrafter"/>
</dbReference>
<dbReference type="OMA" id="SNQRHFF"/>
<reference evidence="10" key="1">
    <citation type="journal article" date="2012" name="Science">
        <title>The Paleozoic origin of enzymatic lignin decomposition reconstructed from 31 fungal genomes.</title>
        <authorList>
            <person name="Floudas D."/>
            <person name="Binder M."/>
            <person name="Riley R."/>
            <person name="Barry K."/>
            <person name="Blanchette R.A."/>
            <person name="Henrissat B."/>
            <person name="Martinez A.T."/>
            <person name="Otillar R."/>
            <person name="Spatafora J.W."/>
            <person name="Yadav J.S."/>
            <person name="Aerts A."/>
            <person name="Benoit I."/>
            <person name="Boyd A."/>
            <person name="Carlson A."/>
            <person name="Copeland A."/>
            <person name="Coutinho P.M."/>
            <person name="de Vries R.P."/>
            <person name="Ferreira P."/>
            <person name="Findley K."/>
            <person name="Foster B."/>
            <person name="Gaskell J."/>
            <person name="Glotzer D."/>
            <person name="Gorecki P."/>
            <person name="Heitman J."/>
            <person name="Hesse C."/>
            <person name="Hori C."/>
            <person name="Igarashi K."/>
            <person name="Jurgens J.A."/>
            <person name="Kallen N."/>
            <person name="Kersten P."/>
            <person name="Kohler A."/>
            <person name="Kuees U."/>
            <person name="Kumar T.K.A."/>
            <person name="Kuo A."/>
            <person name="LaButti K."/>
            <person name="Larrondo L.F."/>
            <person name="Lindquist E."/>
            <person name="Ling A."/>
            <person name="Lombard V."/>
            <person name="Lucas S."/>
            <person name="Lundell T."/>
            <person name="Martin R."/>
            <person name="McLaughlin D.J."/>
            <person name="Morgenstern I."/>
            <person name="Morin E."/>
            <person name="Murat C."/>
            <person name="Nagy L.G."/>
            <person name="Nolan M."/>
            <person name="Ohm R.A."/>
            <person name="Patyshakuliyeva A."/>
            <person name="Rokas A."/>
            <person name="Ruiz-Duenas F.J."/>
            <person name="Sabat G."/>
            <person name="Salamov A."/>
            <person name="Samejima M."/>
            <person name="Schmutz J."/>
            <person name="Slot J.C."/>
            <person name="St John F."/>
            <person name="Stenlid J."/>
            <person name="Sun H."/>
            <person name="Sun S."/>
            <person name="Syed K."/>
            <person name="Tsang A."/>
            <person name="Wiebenga A."/>
            <person name="Young D."/>
            <person name="Pisabarro A."/>
            <person name="Eastwood D.C."/>
            <person name="Martin F."/>
            <person name="Cullen D."/>
            <person name="Grigoriev I.V."/>
            <person name="Hibbett D.S."/>
        </authorList>
    </citation>
    <scope>NUCLEOTIDE SEQUENCE [LARGE SCALE GENOMIC DNA]</scope>
    <source>
        <strain evidence="10">RWD-64-598 SS2</strain>
    </source>
</reference>
<gene>
    <name evidence="9" type="ORF">CONPUDRAFT_165568</name>
</gene>
<evidence type="ECO:0000256" key="4">
    <source>
        <dbReference type="ARBA" id="ARBA00022942"/>
    </source>
</evidence>
<dbReference type="InterPro" id="IPR044867">
    <property type="entry name" value="DEUBAD_dom"/>
</dbReference>
<sequence>MSVNTLLAFKAGRAVRREGTNFVDPIPAKGAVMLQTGEDGLLHFIWKDRTSGDIEEDLILFPSDASFVKVPQSSWGRTYVLKFSSSNQRHFFWMQDASSRRDDEFVTNMNRLLEDPDYIPVWDASQPGEASTSAPSSTTPPGVTPDQLAQLRTLVSSLGRPGGASSQESAPPDLSLTDVLTPANIMPIFTSHPELVPSLFPHLPPDMPVPPSEEALQRVISSPQFRSAVSSFDNALRTGMLGGLVRQLGLPEEAGTSVQAFLRAVQEQADRERGTQGRDNMDTN</sequence>
<dbReference type="Gene3D" id="1.10.2020.20">
    <property type="match status" value="1"/>
</dbReference>
<dbReference type="PROSITE" id="PS51916">
    <property type="entry name" value="DEUBAD"/>
    <property type="match status" value="1"/>
</dbReference>
<evidence type="ECO:0000313" key="9">
    <source>
        <dbReference type="EMBL" id="EIW81418.1"/>
    </source>
</evidence>
<keyword evidence="10" id="KW-1185">Reference proteome</keyword>
<accession>A0A5M3MQE1</accession>
<comment type="subcellular location">
    <subcellularLocation>
        <location evidence="2">Cytoplasm</location>
    </subcellularLocation>
    <subcellularLocation>
        <location evidence="1">Nucleus</location>
    </subcellularLocation>
</comment>
<evidence type="ECO:0000256" key="2">
    <source>
        <dbReference type="ARBA" id="ARBA00004496"/>
    </source>
</evidence>
<evidence type="ECO:0000256" key="5">
    <source>
        <dbReference type="ARBA" id="ARBA00023242"/>
    </source>
</evidence>
<dbReference type="CDD" id="cd13314">
    <property type="entry name" value="PH_Rpn13"/>
    <property type="match status" value="1"/>
</dbReference>
<evidence type="ECO:0000256" key="3">
    <source>
        <dbReference type="ARBA" id="ARBA00022490"/>
    </source>
</evidence>
<protein>
    <submittedName>
        <fullName evidence="9">Adhesion regulating molecule</fullName>
    </submittedName>
</protein>
<dbReference type="GeneID" id="19205340"/>
<feature type="region of interest" description="Disordered" evidence="6">
    <location>
        <begin position="157"/>
        <end position="176"/>
    </location>
</feature>
<dbReference type="InterPro" id="IPR038633">
    <property type="entry name" value="Rpn13/ADRM1_Pru_sf"/>
</dbReference>
<proteinExistence type="predicted"/>
<dbReference type="KEGG" id="cput:CONPUDRAFT_165568"/>
<keyword evidence="4" id="KW-0647">Proteasome</keyword>
<dbReference type="Pfam" id="PF16550">
    <property type="entry name" value="RPN13_C"/>
    <property type="match status" value="1"/>
</dbReference>
<dbReference type="GO" id="GO:0061133">
    <property type="term" value="F:endopeptidase activator activity"/>
    <property type="evidence" value="ECO:0007669"/>
    <property type="project" value="TreeGrafter"/>
</dbReference>
<dbReference type="GO" id="GO:0008541">
    <property type="term" value="C:proteasome regulatory particle, lid subcomplex"/>
    <property type="evidence" value="ECO:0007669"/>
    <property type="project" value="TreeGrafter"/>
</dbReference>
<dbReference type="Proteomes" id="UP000053558">
    <property type="component" value="Unassembled WGS sequence"/>
</dbReference>
<keyword evidence="3" id="KW-0963">Cytoplasm</keyword>
<dbReference type="InterPro" id="IPR044868">
    <property type="entry name" value="Rpn13/ADRM1_Pru"/>
</dbReference>
<feature type="compositionally biased region" description="Low complexity" evidence="6">
    <location>
        <begin position="131"/>
        <end position="145"/>
    </location>
</feature>
<keyword evidence="5" id="KW-0539">Nucleus</keyword>
<name>A0A5M3MQE1_CONPW</name>
<dbReference type="InterPro" id="IPR006773">
    <property type="entry name" value="Rpn13/ADRM1"/>
</dbReference>
<dbReference type="Gene3D" id="2.30.29.70">
    <property type="entry name" value="Proteasomal ubiquitin receptor Rpn13/ADRM1"/>
    <property type="match status" value="1"/>
</dbReference>
<dbReference type="AlphaFoldDB" id="A0A5M3MQE1"/>
<feature type="domain" description="DEUBAD" evidence="7">
    <location>
        <begin position="167"/>
        <end position="275"/>
    </location>
</feature>
<dbReference type="Pfam" id="PF04683">
    <property type="entry name" value="Rpn13_ADRM1_Pru"/>
    <property type="match status" value="1"/>
</dbReference>
<evidence type="ECO:0000259" key="8">
    <source>
        <dbReference type="PROSITE" id="PS51917"/>
    </source>
</evidence>
<evidence type="ECO:0000256" key="6">
    <source>
        <dbReference type="SAM" id="MobiDB-lite"/>
    </source>
</evidence>
<dbReference type="InterPro" id="IPR032368">
    <property type="entry name" value="RPN13_DEUBAD"/>
</dbReference>
<dbReference type="OrthoDB" id="340431at2759"/>
<evidence type="ECO:0000259" key="7">
    <source>
        <dbReference type="PROSITE" id="PS51916"/>
    </source>
</evidence>
<evidence type="ECO:0000256" key="1">
    <source>
        <dbReference type="ARBA" id="ARBA00004123"/>
    </source>
</evidence>
<evidence type="ECO:0000313" key="10">
    <source>
        <dbReference type="Proteomes" id="UP000053558"/>
    </source>
</evidence>
<dbReference type="RefSeq" id="XP_007768765.1">
    <property type="nucleotide sequence ID" value="XM_007770575.1"/>
</dbReference>
<dbReference type="EMBL" id="JH711578">
    <property type="protein sequence ID" value="EIW81418.1"/>
    <property type="molecule type" value="Genomic_DNA"/>
</dbReference>
<comment type="caution">
    <text evidence="9">The sequence shown here is derived from an EMBL/GenBank/DDBJ whole genome shotgun (WGS) entry which is preliminary data.</text>
</comment>
<dbReference type="InterPro" id="IPR038108">
    <property type="entry name" value="RPN13_DEUBAD_sf"/>
</dbReference>
<feature type="domain" description="Pru" evidence="8">
    <location>
        <begin position="1"/>
        <end position="116"/>
    </location>
</feature>
<dbReference type="FunFam" id="2.30.29.70:FF:000001">
    <property type="entry name" value="Proteasomal ubiquitin receptor ADRM1"/>
    <property type="match status" value="1"/>
</dbReference>
<dbReference type="GO" id="GO:0005737">
    <property type="term" value="C:cytoplasm"/>
    <property type="evidence" value="ECO:0007669"/>
    <property type="project" value="UniProtKB-SubCell"/>
</dbReference>
<dbReference type="GO" id="GO:0005634">
    <property type="term" value="C:nucleus"/>
    <property type="evidence" value="ECO:0007669"/>
    <property type="project" value="UniProtKB-SubCell"/>
</dbReference>
<feature type="region of interest" description="Disordered" evidence="6">
    <location>
        <begin position="120"/>
        <end position="145"/>
    </location>
</feature>
<dbReference type="PROSITE" id="PS51917">
    <property type="entry name" value="PRU"/>
    <property type="match status" value="1"/>
</dbReference>
<dbReference type="PANTHER" id="PTHR12225">
    <property type="entry name" value="ADHESION REGULATING MOLECULE 1 110 KDA CELL MEMBRANE GLYCOPROTEIN"/>
    <property type="match status" value="1"/>
</dbReference>
<organism evidence="9 10">
    <name type="scientific">Coniophora puteana (strain RWD-64-598)</name>
    <name type="common">Brown rot fungus</name>
    <dbReference type="NCBI Taxonomy" id="741705"/>
    <lineage>
        <taxon>Eukaryota</taxon>
        <taxon>Fungi</taxon>
        <taxon>Dikarya</taxon>
        <taxon>Basidiomycota</taxon>
        <taxon>Agaricomycotina</taxon>
        <taxon>Agaricomycetes</taxon>
        <taxon>Agaricomycetidae</taxon>
        <taxon>Boletales</taxon>
        <taxon>Coniophorineae</taxon>
        <taxon>Coniophoraceae</taxon>
        <taxon>Coniophora</taxon>
    </lineage>
</organism>